<dbReference type="PANTHER" id="PTHR21499">
    <property type="entry name" value="ASPARTATE KINASE"/>
    <property type="match status" value="1"/>
</dbReference>
<dbReference type="InterPro" id="IPR001048">
    <property type="entry name" value="Asp/Glu/Uridylate_kinase"/>
</dbReference>
<keyword evidence="3" id="KW-0808">Transferase</keyword>
<name>A0A7J3ZK64_9CREN</name>
<dbReference type="InterPro" id="IPR036393">
    <property type="entry name" value="AceGlu_kinase-like_sf"/>
</dbReference>
<keyword evidence="3" id="KW-0418">Kinase</keyword>
<feature type="domain" description="Aspartate/glutamate/uridylate kinase" evidence="2">
    <location>
        <begin position="7"/>
        <end position="270"/>
    </location>
</feature>
<dbReference type="PANTHER" id="PTHR21499:SF70">
    <property type="entry name" value="ASPARTOKINASE"/>
    <property type="match status" value="1"/>
</dbReference>
<comment type="caution">
    <text evidence="3">The sequence shown here is derived from an EMBL/GenBank/DDBJ whole genome shotgun (WGS) entry which is preliminary data.</text>
</comment>
<dbReference type="SUPFAM" id="SSF53633">
    <property type="entry name" value="Carbamate kinase-like"/>
    <property type="match status" value="1"/>
</dbReference>
<dbReference type="GO" id="GO:0004072">
    <property type="term" value="F:aspartate kinase activity"/>
    <property type="evidence" value="ECO:0007669"/>
    <property type="project" value="TreeGrafter"/>
</dbReference>
<dbReference type="GO" id="GO:0009090">
    <property type="term" value="P:homoserine biosynthetic process"/>
    <property type="evidence" value="ECO:0007669"/>
    <property type="project" value="TreeGrafter"/>
</dbReference>
<dbReference type="Gene3D" id="3.40.1160.10">
    <property type="entry name" value="Acetylglutamate kinase-like"/>
    <property type="match status" value="1"/>
</dbReference>
<evidence type="ECO:0000259" key="2">
    <source>
        <dbReference type="Pfam" id="PF00696"/>
    </source>
</evidence>
<organism evidence="3">
    <name type="scientific">Fervidicoccus fontis</name>
    <dbReference type="NCBI Taxonomy" id="683846"/>
    <lineage>
        <taxon>Archaea</taxon>
        <taxon>Thermoproteota</taxon>
        <taxon>Thermoprotei</taxon>
        <taxon>Fervidicoccales</taxon>
        <taxon>Fervidicoccaceae</taxon>
        <taxon>Fervidicoccus</taxon>
    </lineage>
</organism>
<dbReference type="AlphaFoldDB" id="A0A7J3ZK64"/>
<evidence type="ECO:0000256" key="1">
    <source>
        <dbReference type="ARBA" id="ARBA00010122"/>
    </source>
</evidence>
<protein>
    <submittedName>
        <fullName evidence="3">Aspartate kinase</fullName>
    </submittedName>
</protein>
<sequence length="377" mass="41068">MVKRESICVVKVGGSILTDAKSYVEAARNIGRLAESGYLPIVVVSAAKGVTDILLRVSRGSEEELGRVFNLYIEIAEKLGSQKVYRRVFEELIALERAARLARGGCSPALQDLILSFGERLSKILMVEALETVGVRTLELDARDVIVTDGIHGDATINYLATLSRLVKIANLITGTRAVPVVEGFIGAAKDGRTTTLGRGGSDYTATSVAALLGVNDVYLVTDVDGIMTADPSVVPEARIVKVLSYAEAREAAIYGAKRINPKTFEPLVKFYSSTVYVGSWKLFGTKIQRRVPGEHAGAKMVVHGTPHRGIPYVAVIGEGVCSVSFVKRIVDTLYENEVEAMELRAKRRRPSVVVFVRVGDEIKTLKLLHRRILEEV</sequence>
<comment type="similarity">
    <text evidence="1">Belongs to the aspartokinase family.</text>
</comment>
<accession>A0A7J3ZK64</accession>
<gene>
    <name evidence="3" type="ORF">ENM78_03495</name>
</gene>
<dbReference type="EMBL" id="DRZC01000049">
    <property type="protein sequence ID" value="HHQ80505.1"/>
    <property type="molecule type" value="Genomic_DNA"/>
</dbReference>
<dbReference type="GO" id="GO:0009089">
    <property type="term" value="P:lysine biosynthetic process via diaminopimelate"/>
    <property type="evidence" value="ECO:0007669"/>
    <property type="project" value="TreeGrafter"/>
</dbReference>
<reference evidence="3" key="1">
    <citation type="journal article" date="2020" name="mSystems">
        <title>Genome- and Community-Level Interaction Insights into Carbon Utilization and Element Cycling Functions of Hydrothermarchaeota in Hydrothermal Sediment.</title>
        <authorList>
            <person name="Zhou Z."/>
            <person name="Liu Y."/>
            <person name="Xu W."/>
            <person name="Pan J."/>
            <person name="Luo Z.H."/>
            <person name="Li M."/>
        </authorList>
    </citation>
    <scope>NUCLEOTIDE SEQUENCE [LARGE SCALE GENOMIC DNA]</scope>
    <source>
        <strain evidence="3">SpSt-1116</strain>
    </source>
</reference>
<dbReference type="Pfam" id="PF00696">
    <property type="entry name" value="AA_kinase"/>
    <property type="match status" value="1"/>
</dbReference>
<evidence type="ECO:0000313" key="3">
    <source>
        <dbReference type="EMBL" id="HHQ80505.1"/>
    </source>
</evidence>
<proteinExistence type="inferred from homology"/>
<dbReference type="GO" id="GO:0005829">
    <property type="term" value="C:cytosol"/>
    <property type="evidence" value="ECO:0007669"/>
    <property type="project" value="TreeGrafter"/>
</dbReference>